<feature type="domain" description="Sulfatase N-terminal" evidence="2">
    <location>
        <begin position="279"/>
        <end position="510"/>
    </location>
</feature>
<evidence type="ECO:0000256" key="1">
    <source>
        <dbReference type="SAM" id="Phobius"/>
    </source>
</evidence>
<feature type="transmembrane region" description="Helical" evidence="1">
    <location>
        <begin position="69"/>
        <end position="92"/>
    </location>
</feature>
<dbReference type="PANTHER" id="PTHR30443">
    <property type="entry name" value="INNER MEMBRANE PROTEIN"/>
    <property type="match status" value="1"/>
</dbReference>
<dbReference type="SUPFAM" id="SSF53649">
    <property type="entry name" value="Alkaline phosphatase-like"/>
    <property type="match status" value="1"/>
</dbReference>
<reference evidence="3 4" key="1">
    <citation type="journal article" date="2015" name="Genome Announc.">
        <title>Complete Genome Sequence of Polypropylene Glycol- and Polyethylene Glycol-Degrading Sphingopyxis macrogoltabida Strain EY-1.</title>
        <authorList>
            <person name="Ohtsubo Y."/>
            <person name="Nagata Y."/>
            <person name="Numata M."/>
            <person name="Tsuchikane K."/>
            <person name="Hosoyama A."/>
            <person name="Yamazoe A."/>
            <person name="Tsuda M."/>
            <person name="Fujita N."/>
            <person name="Kawai F."/>
        </authorList>
    </citation>
    <scope>NUCLEOTIDE SEQUENCE [LARGE SCALE GENOMIC DNA]</scope>
    <source>
        <strain evidence="3 4">EY-1</strain>
    </source>
</reference>
<feature type="transmembrane region" description="Helical" evidence="1">
    <location>
        <begin position="147"/>
        <end position="165"/>
    </location>
</feature>
<dbReference type="Pfam" id="PF00884">
    <property type="entry name" value="Sulfatase"/>
    <property type="match status" value="1"/>
</dbReference>
<protein>
    <recommendedName>
        <fullName evidence="2">Sulfatase N-terminal domain-containing protein</fullName>
    </recommendedName>
</protein>
<dbReference type="InterPro" id="IPR040423">
    <property type="entry name" value="PEA_transferase"/>
</dbReference>
<dbReference type="InterPro" id="IPR017850">
    <property type="entry name" value="Alkaline_phosphatase_core_sf"/>
</dbReference>
<sequence>MRATTASHAHGAAKTILLLLALAFGIGEIAARVAMLGASSSLLFYAALYGLLAACLWGAAFIRPAPLRWAWATLLALAALLVDGFQAAAAEAMSYDAFVTMLHSAGFADDALMQHGASIARAAAGALLVLLAIGLEPGPRLWIPRTVALAAPFAGLATLTTLLFFRGGEGARGLPGAWVGTSYAALYAIEMVTEPVPPRQPVRLVPKPSAARGDVVLIVDESIAARYLDINDPAGVRSGLKSPPGNVAVGNFGIAASITNCSYGSNLTLRYGGTRDGYQRQNAALPSIFAYAGRAGFATTYIDAQRTGGAYQNGMDDAERRDIDHFVQFDDTPVVDRDMAAADALIALLGNGRRDFILVNKMGAHFPVADKYPETAGAFQPALPRGETANVTEMRLPENLFSGAEAWRLYRNSYRSTVAWTVGAFFDRLFAGARLDGALIVYTADHGQNLHERGDPGTTTHCSPFPEAEEGAVPLVVIGDDDRWAAAAKTNFDASSHYRIFPTLLGAMGYDRDAVRRLYGEALDSARADPATFNSLFNARLGRKPIWVEVRRSAVARPPATDFDAR</sequence>
<evidence type="ECO:0000259" key="2">
    <source>
        <dbReference type="Pfam" id="PF00884"/>
    </source>
</evidence>
<dbReference type="KEGG" id="smag:AN936_07555"/>
<keyword evidence="1" id="KW-1133">Transmembrane helix</keyword>
<name>A0A0N9UWX2_SPHMC</name>
<feature type="transmembrane region" description="Helical" evidence="1">
    <location>
        <begin position="112"/>
        <end position="135"/>
    </location>
</feature>
<feature type="transmembrane region" description="Helical" evidence="1">
    <location>
        <begin position="41"/>
        <end position="62"/>
    </location>
</feature>
<dbReference type="Proteomes" id="UP000058074">
    <property type="component" value="Chromosome"/>
</dbReference>
<dbReference type="InterPro" id="IPR000917">
    <property type="entry name" value="Sulfatase_N"/>
</dbReference>
<dbReference type="PANTHER" id="PTHR30443:SF0">
    <property type="entry name" value="PHOSPHOETHANOLAMINE TRANSFERASE EPTA"/>
    <property type="match status" value="1"/>
</dbReference>
<evidence type="ECO:0000313" key="3">
    <source>
        <dbReference type="EMBL" id="ALH80228.1"/>
    </source>
</evidence>
<proteinExistence type="predicted"/>
<dbReference type="PATRIC" id="fig|33050.5.peg.1574"/>
<dbReference type="GO" id="GO:0005886">
    <property type="term" value="C:plasma membrane"/>
    <property type="evidence" value="ECO:0007669"/>
    <property type="project" value="UniProtKB-SubCell"/>
</dbReference>
<keyword evidence="1" id="KW-0472">Membrane</keyword>
<organism evidence="3 4">
    <name type="scientific">Sphingopyxis macrogoltabida</name>
    <name type="common">Sphingomonas macrogoltabidus</name>
    <dbReference type="NCBI Taxonomy" id="33050"/>
    <lineage>
        <taxon>Bacteria</taxon>
        <taxon>Pseudomonadati</taxon>
        <taxon>Pseudomonadota</taxon>
        <taxon>Alphaproteobacteria</taxon>
        <taxon>Sphingomonadales</taxon>
        <taxon>Sphingomonadaceae</taxon>
        <taxon>Sphingopyxis</taxon>
    </lineage>
</organism>
<dbReference type="EMBL" id="CP012700">
    <property type="protein sequence ID" value="ALH80228.1"/>
    <property type="molecule type" value="Genomic_DNA"/>
</dbReference>
<dbReference type="GO" id="GO:0016776">
    <property type="term" value="F:phosphotransferase activity, phosphate group as acceptor"/>
    <property type="evidence" value="ECO:0007669"/>
    <property type="project" value="TreeGrafter"/>
</dbReference>
<accession>A0A0N9UWX2</accession>
<dbReference type="AlphaFoldDB" id="A0A0N9UWX2"/>
<dbReference type="RefSeq" id="WP_054587597.1">
    <property type="nucleotide sequence ID" value="NZ_CP012700.1"/>
</dbReference>
<gene>
    <name evidence="3" type="ORF">AN936_07555</name>
</gene>
<dbReference type="Gene3D" id="3.40.720.10">
    <property type="entry name" value="Alkaline Phosphatase, subunit A"/>
    <property type="match status" value="1"/>
</dbReference>
<dbReference type="GO" id="GO:0009244">
    <property type="term" value="P:lipopolysaccharide core region biosynthetic process"/>
    <property type="evidence" value="ECO:0007669"/>
    <property type="project" value="TreeGrafter"/>
</dbReference>
<keyword evidence="1" id="KW-0812">Transmembrane</keyword>
<dbReference type="OrthoDB" id="9786870at2"/>
<evidence type="ECO:0000313" key="4">
    <source>
        <dbReference type="Proteomes" id="UP000058074"/>
    </source>
</evidence>